<feature type="chain" id="PRO_5002064704" evidence="1">
    <location>
        <begin position="18"/>
        <end position="33"/>
    </location>
</feature>
<reference evidence="2" key="1">
    <citation type="submission" date="2014-09" db="EMBL/GenBank/DDBJ databases">
        <authorList>
            <person name="Magalhaes I.L.F."/>
            <person name="Oliveira U."/>
            <person name="Santos F.R."/>
            <person name="Vidigal T.H.D.A."/>
            <person name="Brescovit A.D."/>
            <person name="Santos A.J."/>
        </authorList>
    </citation>
    <scope>NUCLEOTIDE SEQUENCE</scope>
    <source>
        <tissue evidence="2">Shoot tissue taken approximately 20 cm above the soil surface</tissue>
    </source>
</reference>
<feature type="signal peptide" evidence="1">
    <location>
        <begin position="1"/>
        <end position="17"/>
    </location>
</feature>
<sequence>MMLRFLFLALSFRRSCGMPVSLLWDLVLLDVSS</sequence>
<dbReference type="AlphaFoldDB" id="A0A0A9FJ93"/>
<name>A0A0A9FJ93_ARUDO</name>
<reference evidence="2" key="2">
    <citation type="journal article" date="2015" name="Data Brief">
        <title>Shoot transcriptome of the giant reed, Arundo donax.</title>
        <authorList>
            <person name="Barrero R.A."/>
            <person name="Guerrero F.D."/>
            <person name="Moolhuijzen P."/>
            <person name="Goolsby J.A."/>
            <person name="Tidwell J."/>
            <person name="Bellgard S.E."/>
            <person name="Bellgard M.I."/>
        </authorList>
    </citation>
    <scope>NUCLEOTIDE SEQUENCE</scope>
    <source>
        <tissue evidence="2">Shoot tissue taken approximately 20 cm above the soil surface</tissue>
    </source>
</reference>
<organism evidence="2">
    <name type="scientific">Arundo donax</name>
    <name type="common">Giant reed</name>
    <name type="synonym">Donax arundinaceus</name>
    <dbReference type="NCBI Taxonomy" id="35708"/>
    <lineage>
        <taxon>Eukaryota</taxon>
        <taxon>Viridiplantae</taxon>
        <taxon>Streptophyta</taxon>
        <taxon>Embryophyta</taxon>
        <taxon>Tracheophyta</taxon>
        <taxon>Spermatophyta</taxon>
        <taxon>Magnoliopsida</taxon>
        <taxon>Liliopsida</taxon>
        <taxon>Poales</taxon>
        <taxon>Poaceae</taxon>
        <taxon>PACMAD clade</taxon>
        <taxon>Arundinoideae</taxon>
        <taxon>Arundineae</taxon>
        <taxon>Arundo</taxon>
    </lineage>
</organism>
<dbReference type="EMBL" id="GBRH01184821">
    <property type="protein sequence ID" value="JAE13075.1"/>
    <property type="molecule type" value="Transcribed_RNA"/>
</dbReference>
<evidence type="ECO:0000256" key="1">
    <source>
        <dbReference type="SAM" id="SignalP"/>
    </source>
</evidence>
<keyword evidence="1" id="KW-0732">Signal</keyword>
<evidence type="ECO:0000313" key="2">
    <source>
        <dbReference type="EMBL" id="JAE13075.1"/>
    </source>
</evidence>
<protein>
    <submittedName>
        <fullName evidence="2">Uncharacterized protein</fullName>
    </submittedName>
</protein>
<accession>A0A0A9FJ93</accession>
<proteinExistence type="predicted"/>